<dbReference type="InterPro" id="IPR032801">
    <property type="entry name" value="PXL2A/B/C"/>
</dbReference>
<reference evidence="1" key="2">
    <citation type="submission" date="2025-09" db="UniProtKB">
        <authorList>
            <consortium name="Ensembl"/>
        </authorList>
    </citation>
    <scope>IDENTIFICATION</scope>
</reference>
<dbReference type="Gene3D" id="3.40.30.10">
    <property type="entry name" value="Glutaredoxin"/>
    <property type="match status" value="1"/>
</dbReference>
<reference evidence="1" key="1">
    <citation type="submission" date="2025-08" db="UniProtKB">
        <authorList>
            <consortium name="Ensembl"/>
        </authorList>
    </citation>
    <scope>IDENTIFICATION</scope>
</reference>
<dbReference type="InParanoid" id="A0A3Q3NED5"/>
<dbReference type="GeneTree" id="ENSGT00510000048363"/>
<dbReference type="SUPFAM" id="SSF52833">
    <property type="entry name" value="Thioredoxin-like"/>
    <property type="match status" value="1"/>
</dbReference>
<protein>
    <submittedName>
        <fullName evidence="1">Peroxiredoxin like 2C</fullName>
    </submittedName>
</protein>
<dbReference type="Proteomes" id="UP000261640">
    <property type="component" value="Unplaced"/>
</dbReference>
<dbReference type="Ensembl" id="ENSMAMT00000031614.2">
    <property type="protein sequence ID" value="ENSMAMP00000030809.2"/>
    <property type="gene ID" value="ENSMAMG00000020767.2"/>
</dbReference>
<dbReference type="STRING" id="205130.ENSMAMP00000030809"/>
<proteinExistence type="predicted"/>
<evidence type="ECO:0000313" key="1">
    <source>
        <dbReference type="Ensembl" id="ENSMAMP00000030809.2"/>
    </source>
</evidence>
<evidence type="ECO:0000313" key="2">
    <source>
        <dbReference type="Proteomes" id="UP000261640"/>
    </source>
</evidence>
<accession>A0A3Q3NED5</accession>
<sequence length="226" mass="26140">KMAKVVEPITRQVTKENRENRASSVDIRLEDVEDCLIYDRHGTSIPFKKLYQERKSVIIFVRNFLCYSCKEYVDDLSKIPREALENANIRLVVIGQSAHHHIEPFCSLTGYPYEIYVDPERCIYQKLGMKREEKFTDSANPSPHVKSNIFVGQMRSIWRAMTSPAFDFQGDLHQQGGAIIAGPDCQVHFSHFDMNRMDHMPINWLLQLAGVQLTLDFSDKPKIIHV</sequence>
<dbReference type="AlphaFoldDB" id="A0A3Q3NED5"/>
<dbReference type="PANTHER" id="PTHR28630">
    <property type="match status" value="1"/>
</dbReference>
<name>A0A3Q3NED5_9TELE</name>
<keyword evidence="2" id="KW-1185">Reference proteome</keyword>
<dbReference type="Pfam" id="PF13911">
    <property type="entry name" value="AhpC-TSA_2"/>
    <property type="match status" value="1"/>
</dbReference>
<dbReference type="CDD" id="cd02970">
    <property type="entry name" value="PRX_like2"/>
    <property type="match status" value="1"/>
</dbReference>
<organism evidence="1 2">
    <name type="scientific">Mastacembelus armatus</name>
    <name type="common">zig-zag eel</name>
    <dbReference type="NCBI Taxonomy" id="205130"/>
    <lineage>
        <taxon>Eukaryota</taxon>
        <taxon>Metazoa</taxon>
        <taxon>Chordata</taxon>
        <taxon>Craniata</taxon>
        <taxon>Vertebrata</taxon>
        <taxon>Euteleostomi</taxon>
        <taxon>Actinopterygii</taxon>
        <taxon>Neopterygii</taxon>
        <taxon>Teleostei</taxon>
        <taxon>Neoteleostei</taxon>
        <taxon>Acanthomorphata</taxon>
        <taxon>Anabantaria</taxon>
        <taxon>Synbranchiformes</taxon>
        <taxon>Mastacembelidae</taxon>
        <taxon>Mastacembelus</taxon>
    </lineage>
</organism>
<dbReference type="InterPro" id="IPR036249">
    <property type="entry name" value="Thioredoxin-like_sf"/>
</dbReference>
<dbReference type="PANTHER" id="PTHR28630:SF3">
    <property type="entry name" value="PEROXIREDOXIN-LIKE 2C"/>
    <property type="match status" value="1"/>
</dbReference>